<evidence type="ECO:0000256" key="6">
    <source>
        <dbReference type="ARBA" id="ARBA00023136"/>
    </source>
</evidence>
<gene>
    <name evidence="7" type="ORF">HQ35_09970</name>
    <name evidence="8" type="ORF">SAMN02745205_00950</name>
</gene>
<dbReference type="InterPro" id="IPR032808">
    <property type="entry name" value="DoxX"/>
</dbReference>
<comment type="subcellular location">
    <subcellularLocation>
        <location evidence="1">Cell membrane</location>
        <topology evidence="1">Multi-pass membrane protein</topology>
    </subcellularLocation>
</comment>
<proteinExistence type="inferred from homology"/>
<dbReference type="Proteomes" id="UP000030125">
    <property type="component" value="Unassembled WGS sequence"/>
</dbReference>
<name>A0A099WUD6_PORCN</name>
<protein>
    <submittedName>
        <fullName evidence="7">DoxX family protein</fullName>
    </submittedName>
    <submittedName>
        <fullName evidence="8">Putative oxidoreductase</fullName>
    </submittedName>
</protein>
<evidence type="ECO:0000256" key="3">
    <source>
        <dbReference type="ARBA" id="ARBA00022475"/>
    </source>
</evidence>
<keyword evidence="9" id="KW-1185">Reference proteome</keyword>
<evidence type="ECO:0000313" key="9">
    <source>
        <dbReference type="Proteomes" id="UP000030125"/>
    </source>
</evidence>
<dbReference type="Proteomes" id="UP000189956">
    <property type="component" value="Unassembled WGS sequence"/>
</dbReference>
<dbReference type="InterPro" id="IPR051907">
    <property type="entry name" value="DoxX-like_oxidoreductase"/>
</dbReference>
<dbReference type="PANTHER" id="PTHR33452:SF1">
    <property type="entry name" value="INNER MEMBRANE PROTEIN YPHA-RELATED"/>
    <property type="match status" value="1"/>
</dbReference>
<evidence type="ECO:0000256" key="4">
    <source>
        <dbReference type="ARBA" id="ARBA00022692"/>
    </source>
</evidence>
<evidence type="ECO:0000313" key="8">
    <source>
        <dbReference type="EMBL" id="SJZ48046.1"/>
    </source>
</evidence>
<dbReference type="Pfam" id="PF07681">
    <property type="entry name" value="DoxX"/>
    <property type="match status" value="1"/>
</dbReference>
<reference evidence="7 9" key="1">
    <citation type="submission" date="2014-08" db="EMBL/GenBank/DDBJ databases">
        <title>Porphyromonas cangingivalis strain:COT-109_OH1386 Genome sequencing.</title>
        <authorList>
            <person name="Wallis C."/>
            <person name="Deusch O."/>
            <person name="O'Flynn C."/>
            <person name="Davis I."/>
            <person name="Jospin G."/>
            <person name="Darling A.E."/>
            <person name="Coil D.A."/>
            <person name="Alexiev A."/>
            <person name="Horsfall A."/>
            <person name="Kirkwood N."/>
            <person name="Harris S."/>
            <person name="Eisen J.A."/>
        </authorList>
    </citation>
    <scope>NUCLEOTIDE SEQUENCE [LARGE SCALE GENOMIC DNA]</scope>
    <source>
        <strain evidence="9">COT-109 OH1386</strain>
        <strain evidence="7">COT-109_OH1386</strain>
    </source>
</reference>
<sequence>MEKNKDLGFLIMRLSVGIMMLLHGIAKLIGGIEPIQGMVAAKGLPTFISYGVFVGEVIAPLLLIIGFRTRLAALVFVLNCIAIIWLGGHSVVSLGQYGGWAAELPGLFLFGALALFFTGGGKYAVSSKDKWD</sequence>
<dbReference type="RefSeq" id="WP_025837351.1">
    <property type="nucleotide sequence ID" value="NZ_FUWL01000006.1"/>
</dbReference>
<evidence type="ECO:0000256" key="2">
    <source>
        <dbReference type="ARBA" id="ARBA00006679"/>
    </source>
</evidence>
<dbReference type="EMBL" id="FUWL01000006">
    <property type="protein sequence ID" value="SJZ48046.1"/>
    <property type="molecule type" value="Genomic_DNA"/>
</dbReference>
<accession>A0A099WUD6</accession>
<dbReference type="OrthoDB" id="280866at2"/>
<dbReference type="PANTHER" id="PTHR33452">
    <property type="entry name" value="OXIDOREDUCTASE CATD-RELATED"/>
    <property type="match status" value="1"/>
</dbReference>
<keyword evidence="5" id="KW-1133">Transmembrane helix</keyword>
<dbReference type="STRING" id="36874.HQ34_08000"/>
<reference evidence="8 10" key="2">
    <citation type="submission" date="2017-02" db="EMBL/GenBank/DDBJ databases">
        <authorList>
            <person name="Peterson S.W."/>
        </authorList>
    </citation>
    <scope>NUCLEOTIDE SEQUENCE [LARGE SCALE GENOMIC DNA]</scope>
    <source>
        <strain evidence="8 10">ATCC 700135</strain>
    </source>
</reference>
<dbReference type="eggNOG" id="COG2259">
    <property type="taxonomic scope" value="Bacteria"/>
</dbReference>
<comment type="similarity">
    <text evidence="2">Belongs to the DoxX family.</text>
</comment>
<dbReference type="GO" id="GO:0005886">
    <property type="term" value="C:plasma membrane"/>
    <property type="evidence" value="ECO:0007669"/>
    <property type="project" value="UniProtKB-SubCell"/>
</dbReference>
<dbReference type="EMBL" id="JQJD01000060">
    <property type="protein sequence ID" value="KGN78530.1"/>
    <property type="molecule type" value="Genomic_DNA"/>
</dbReference>
<keyword evidence="3" id="KW-1003">Cell membrane</keyword>
<evidence type="ECO:0000313" key="10">
    <source>
        <dbReference type="Proteomes" id="UP000189956"/>
    </source>
</evidence>
<evidence type="ECO:0000256" key="1">
    <source>
        <dbReference type="ARBA" id="ARBA00004651"/>
    </source>
</evidence>
<dbReference type="AlphaFoldDB" id="A0A099WUD6"/>
<evidence type="ECO:0000313" key="7">
    <source>
        <dbReference type="EMBL" id="KGN78530.1"/>
    </source>
</evidence>
<keyword evidence="6" id="KW-0472">Membrane</keyword>
<evidence type="ECO:0000256" key="5">
    <source>
        <dbReference type="ARBA" id="ARBA00022989"/>
    </source>
</evidence>
<keyword evidence="4" id="KW-0812">Transmembrane</keyword>
<organism evidence="7 9">
    <name type="scientific">Porphyromonas cangingivalis</name>
    <dbReference type="NCBI Taxonomy" id="36874"/>
    <lineage>
        <taxon>Bacteria</taxon>
        <taxon>Pseudomonadati</taxon>
        <taxon>Bacteroidota</taxon>
        <taxon>Bacteroidia</taxon>
        <taxon>Bacteroidales</taxon>
        <taxon>Porphyromonadaceae</taxon>
        <taxon>Porphyromonas</taxon>
    </lineage>
</organism>